<dbReference type="SUPFAM" id="SSF56300">
    <property type="entry name" value="Metallo-dependent phosphatases"/>
    <property type="match status" value="1"/>
</dbReference>
<evidence type="ECO:0000256" key="1">
    <source>
        <dbReference type="ARBA" id="ARBA00000815"/>
    </source>
</evidence>
<proteinExistence type="inferred from homology"/>
<keyword evidence="4" id="KW-0479">Metal-binding</keyword>
<comment type="caution">
    <text evidence="10">The sequence shown here is derived from an EMBL/GenBank/DDBJ whole genome shotgun (WGS) entry which is preliminary data.</text>
</comment>
<dbReference type="OrthoDB" id="7722975at2759"/>
<dbReference type="PANTHER" id="PTHR11575:SF24">
    <property type="entry name" value="5'-NUCLEOTIDASE"/>
    <property type="match status" value="1"/>
</dbReference>
<dbReference type="CDD" id="cd07409">
    <property type="entry name" value="MPP_CD73_N"/>
    <property type="match status" value="1"/>
</dbReference>
<dbReference type="GO" id="GO:0008253">
    <property type="term" value="F:5'-nucleotidase activity"/>
    <property type="evidence" value="ECO:0007669"/>
    <property type="project" value="UniProtKB-EC"/>
</dbReference>
<keyword evidence="6 8" id="KW-0547">Nucleotide-binding</keyword>
<comment type="similarity">
    <text evidence="2 8">Belongs to the 5'-nucleotidase family.</text>
</comment>
<feature type="domain" description="Calcineurin-like phosphoesterase" evidence="9">
    <location>
        <begin position="14"/>
        <end position="184"/>
    </location>
</feature>
<keyword evidence="7 8" id="KW-0378">Hydrolase</keyword>
<evidence type="ECO:0000256" key="6">
    <source>
        <dbReference type="ARBA" id="ARBA00022741"/>
    </source>
</evidence>
<gene>
    <name evidence="10" type="ORF">MEDL_56677</name>
</gene>
<dbReference type="GO" id="GO:0000166">
    <property type="term" value="F:nucleotide binding"/>
    <property type="evidence" value="ECO:0007669"/>
    <property type="project" value="UniProtKB-KW"/>
</dbReference>
<evidence type="ECO:0000256" key="5">
    <source>
        <dbReference type="ARBA" id="ARBA00022729"/>
    </source>
</evidence>
<dbReference type="InterPro" id="IPR006179">
    <property type="entry name" value="5_nucleotidase/apyrase"/>
</dbReference>
<comment type="catalytic activity">
    <reaction evidence="1">
        <text>a ribonucleoside 5'-phosphate + H2O = a ribonucleoside + phosphate</text>
        <dbReference type="Rhea" id="RHEA:12484"/>
        <dbReference type="ChEBI" id="CHEBI:15377"/>
        <dbReference type="ChEBI" id="CHEBI:18254"/>
        <dbReference type="ChEBI" id="CHEBI:43474"/>
        <dbReference type="ChEBI" id="CHEBI:58043"/>
        <dbReference type="EC" id="3.1.3.5"/>
    </reaction>
</comment>
<evidence type="ECO:0000256" key="7">
    <source>
        <dbReference type="ARBA" id="ARBA00022801"/>
    </source>
</evidence>
<dbReference type="GO" id="GO:0009166">
    <property type="term" value="P:nucleotide catabolic process"/>
    <property type="evidence" value="ECO:0007669"/>
    <property type="project" value="InterPro"/>
</dbReference>
<organism evidence="10 11">
    <name type="scientific">Mytilus edulis</name>
    <name type="common">Blue mussel</name>
    <dbReference type="NCBI Taxonomy" id="6550"/>
    <lineage>
        <taxon>Eukaryota</taxon>
        <taxon>Metazoa</taxon>
        <taxon>Spiralia</taxon>
        <taxon>Lophotrochozoa</taxon>
        <taxon>Mollusca</taxon>
        <taxon>Bivalvia</taxon>
        <taxon>Autobranchia</taxon>
        <taxon>Pteriomorphia</taxon>
        <taxon>Mytilida</taxon>
        <taxon>Mytiloidea</taxon>
        <taxon>Mytilidae</taxon>
        <taxon>Mytilinae</taxon>
        <taxon>Mytilus</taxon>
    </lineage>
</organism>
<evidence type="ECO:0000256" key="8">
    <source>
        <dbReference type="RuleBase" id="RU362119"/>
    </source>
</evidence>
<evidence type="ECO:0000259" key="9">
    <source>
        <dbReference type="Pfam" id="PF00149"/>
    </source>
</evidence>
<reference evidence="10" key="1">
    <citation type="submission" date="2021-03" db="EMBL/GenBank/DDBJ databases">
        <authorList>
            <person name="Bekaert M."/>
        </authorList>
    </citation>
    <scope>NUCLEOTIDE SEQUENCE</scope>
</reference>
<dbReference type="InterPro" id="IPR029052">
    <property type="entry name" value="Metallo-depent_PP-like"/>
</dbReference>
<keyword evidence="5" id="KW-0732">Signal</keyword>
<protein>
    <recommendedName>
        <fullName evidence="3">5'-nucleotidase</fullName>
        <ecNumber evidence="3">3.1.3.5</ecNumber>
    </recommendedName>
</protein>
<dbReference type="FunFam" id="3.60.21.10:FF:000020">
    <property type="entry name" value="NT5E isoform 4"/>
    <property type="match status" value="1"/>
</dbReference>
<dbReference type="PRINTS" id="PR01607">
    <property type="entry name" value="APYRASEFAMLY"/>
</dbReference>
<dbReference type="Pfam" id="PF00149">
    <property type="entry name" value="Metallophos"/>
    <property type="match status" value="1"/>
</dbReference>
<dbReference type="EC" id="3.1.3.5" evidence="3"/>
<evidence type="ECO:0000256" key="2">
    <source>
        <dbReference type="ARBA" id="ARBA00006654"/>
    </source>
</evidence>
<evidence type="ECO:0000256" key="4">
    <source>
        <dbReference type="ARBA" id="ARBA00022723"/>
    </source>
</evidence>
<dbReference type="GO" id="GO:0046872">
    <property type="term" value="F:metal ion binding"/>
    <property type="evidence" value="ECO:0007669"/>
    <property type="project" value="UniProtKB-KW"/>
</dbReference>
<dbReference type="EMBL" id="CAJPWZ010002743">
    <property type="protein sequence ID" value="CAG2244633.1"/>
    <property type="molecule type" value="Genomic_DNA"/>
</dbReference>
<evidence type="ECO:0000313" key="11">
    <source>
        <dbReference type="Proteomes" id="UP000683360"/>
    </source>
</evidence>
<dbReference type="Proteomes" id="UP000683360">
    <property type="component" value="Unassembled WGS sequence"/>
</dbReference>
<accession>A0A8S3UL55</accession>
<dbReference type="Gene3D" id="3.60.21.10">
    <property type="match status" value="1"/>
</dbReference>
<dbReference type="PANTHER" id="PTHR11575">
    <property type="entry name" value="5'-NUCLEOTIDASE-RELATED"/>
    <property type="match status" value="1"/>
</dbReference>
<dbReference type="AlphaFoldDB" id="A0A8S3UL55"/>
<sequence length="315" mass="34729">MNKYGGQCDNPGSCYGGMARLKYKVDEIKRLYPNTLFLDGGDQYQGTLWFTQHGGTIVHTYMNLVGYDAMAFGNHEFDRGISGLMTLLENSNNFTIVSCNIDTTSEPSVQNKFVKSVIMERGGEQIGIIGYTTKSTPFVSNPGNLIFLDEVTSIRTQVAILTNQGVNKIIAVVDDVDIVVGGHTNTFLYTGTAPSNEKPVNVYPTVVTKNNGDKALVVQDYAFAKYLGFLQVEFDNDGKIISYGGNPILLDSTVPKDEAIQNITNEFGKEVISMMTNVIGRTLVYLNGDRHTCRLQECNMAMSTDSAWTLLQPKF</sequence>
<keyword evidence="11" id="KW-1185">Reference proteome</keyword>
<evidence type="ECO:0000313" key="10">
    <source>
        <dbReference type="EMBL" id="CAG2244633.1"/>
    </source>
</evidence>
<name>A0A8S3UL55_MYTED</name>
<dbReference type="InterPro" id="IPR004843">
    <property type="entry name" value="Calcineurin-like_PHP"/>
</dbReference>
<evidence type="ECO:0000256" key="3">
    <source>
        <dbReference type="ARBA" id="ARBA00012643"/>
    </source>
</evidence>